<dbReference type="Pfam" id="PF07690">
    <property type="entry name" value="MFS_1"/>
    <property type="match status" value="2"/>
</dbReference>
<dbReference type="InterPro" id="IPR011701">
    <property type="entry name" value="MFS"/>
</dbReference>
<evidence type="ECO:0000313" key="8">
    <source>
        <dbReference type="EMBL" id="KAH9823618.1"/>
    </source>
</evidence>
<dbReference type="InterPro" id="IPR020846">
    <property type="entry name" value="MFS_dom"/>
</dbReference>
<dbReference type="SUPFAM" id="SSF103473">
    <property type="entry name" value="MFS general substrate transporter"/>
    <property type="match status" value="1"/>
</dbReference>
<dbReference type="AlphaFoldDB" id="A0A9W7VZR9"/>
<keyword evidence="4 6" id="KW-0472">Membrane</keyword>
<evidence type="ECO:0000256" key="2">
    <source>
        <dbReference type="ARBA" id="ARBA00022692"/>
    </source>
</evidence>
<feature type="compositionally biased region" description="Basic and acidic residues" evidence="5">
    <location>
        <begin position="7"/>
        <end position="24"/>
    </location>
</feature>
<feature type="transmembrane region" description="Helical" evidence="6">
    <location>
        <begin position="67"/>
        <end position="92"/>
    </location>
</feature>
<sequence>MAKINHRTMERKRESQNPRHEPEKSMSISVAESQLPASRGCEAPPQAGSARQDDPELPREWSNKRKWVSVALASLLTTIPPVASSIVAPLLTQLGEELHIDNKVLQFLVLSSWQLTFNCGPFVLGPLSEVFGRVVVLQIGLAWFLAFNIGCGLCETTAAMVAFRFLAGFGGGAGIAVGLRSLPLPGCLYADSSFTKTGFGIVTDLFAAHERGAAVALYNIGPTLSPALGPVFSAFVVQYSTWRWAFHAVSIWTALALVLSMFLLRETRESVLLEKGNWTSTHQAALSAADHVQRLQMRKERTRTQLLIAARKTPAALLRPILMLSTEPAIQVLAFLNAYLYGLMLLSIATFPLLYEPIYHQSPSIAGLHYIALALGYLAGGFVCQICIDRTYNRLRNKLGGPSNQGQPEYRVPLMLLGSFSAPIGLLMSGWAAHYKVHWIAADIGFAIFAFGTMISIQCATNYMVDAYTTFSASAVGATWFLRGLAGFGLPLIASNLYGHLGFGWGNTLLALIAIGAGFLAPLVLWKYGQILRARSRFVAVDQ</sequence>
<dbReference type="OrthoDB" id="6770063at2759"/>
<organism evidence="8 9">
    <name type="scientific">Teratosphaeria destructans</name>
    <dbReference type="NCBI Taxonomy" id="418781"/>
    <lineage>
        <taxon>Eukaryota</taxon>
        <taxon>Fungi</taxon>
        <taxon>Dikarya</taxon>
        <taxon>Ascomycota</taxon>
        <taxon>Pezizomycotina</taxon>
        <taxon>Dothideomycetes</taxon>
        <taxon>Dothideomycetidae</taxon>
        <taxon>Mycosphaerellales</taxon>
        <taxon>Teratosphaeriaceae</taxon>
        <taxon>Teratosphaeria</taxon>
    </lineage>
</organism>
<dbReference type="GO" id="GO:0022857">
    <property type="term" value="F:transmembrane transporter activity"/>
    <property type="evidence" value="ECO:0007669"/>
    <property type="project" value="InterPro"/>
</dbReference>
<feature type="domain" description="Major facilitator superfamily (MFS) profile" evidence="7">
    <location>
        <begin position="69"/>
        <end position="533"/>
    </location>
</feature>
<feature type="transmembrane region" description="Helical" evidence="6">
    <location>
        <begin position="332"/>
        <end position="355"/>
    </location>
</feature>
<comment type="caution">
    <text evidence="8">The sequence shown here is derived from an EMBL/GenBank/DDBJ whole genome shotgun (WGS) entry which is preliminary data.</text>
</comment>
<dbReference type="InterPro" id="IPR036259">
    <property type="entry name" value="MFS_trans_sf"/>
</dbReference>
<dbReference type="Gene3D" id="1.20.1250.20">
    <property type="entry name" value="MFS general substrate transporter like domains"/>
    <property type="match status" value="1"/>
</dbReference>
<evidence type="ECO:0000256" key="6">
    <source>
        <dbReference type="SAM" id="Phobius"/>
    </source>
</evidence>
<keyword evidence="2 6" id="KW-0812">Transmembrane</keyword>
<dbReference type="Proteomes" id="UP001138500">
    <property type="component" value="Unassembled WGS sequence"/>
</dbReference>
<reference evidence="8 9" key="1">
    <citation type="journal article" date="2018" name="IMA Fungus">
        <title>IMA Genome-F 10: Nine draft genome sequences of Claviceps purpurea s.lat., including C. arundinis, C. humidiphila, and C. cf. spartinae, pseudomolecules for the pitch canker pathogen Fusarium circinatum, draft genome of Davidsoniella eucalypti, Grosmannia galeiformis, Quambalaria eucalypti, and Teratosphaeria destructans.</title>
        <authorList>
            <person name="Wingfield B.D."/>
            <person name="Liu M."/>
            <person name="Nguyen H.D."/>
            <person name="Lane F.A."/>
            <person name="Morgan S.W."/>
            <person name="De Vos L."/>
            <person name="Wilken P.M."/>
            <person name="Duong T.A."/>
            <person name="Aylward J."/>
            <person name="Coetzee M.P."/>
            <person name="Dadej K."/>
            <person name="De Beer Z.W."/>
            <person name="Findlay W."/>
            <person name="Havenga M."/>
            <person name="Kolarik M."/>
            <person name="Menzies J.G."/>
            <person name="Naidoo K."/>
            <person name="Pochopski O."/>
            <person name="Shoukouhi P."/>
            <person name="Santana Q.C."/>
            <person name="Seifert K.A."/>
            <person name="Soal N."/>
            <person name="Steenkamp E.T."/>
            <person name="Tatham C.T."/>
            <person name="van der Nest M.A."/>
            <person name="Wingfield M.J."/>
        </authorList>
    </citation>
    <scope>NUCLEOTIDE SEQUENCE [LARGE SCALE GENOMIC DNA]</scope>
    <source>
        <strain evidence="8">CMW44962</strain>
    </source>
</reference>
<evidence type="ECO:0000256" key="5">
    <source>
        <dbReference type="SAM" id="MobiDB-lite"/>
    </source>
</evidence>
<feature type="transmembrane region" description="Helical" evidence="6">
    <location>
        <begin position="244"/>
        <end position="264"/>
    </location>
</feature>
<evidence type="ECO:0000256" key="1">
    <source>
        <dbReference type="ARBA" id="ARBA00004141"/>
    </source>
</evidence>
<reference evidence="8 9" key="2">
    <citation type="journal article" date="2021" name="Curr. Genet.">
        <title>Genetic response to nitrogen starvation in the aggressive Eucalyptus foliar pathogen Teratosphaeria destructans.</title>
        <authorList>
            <person name="Havenga M."/>
            <person name="Wingfield B.D."/>
            <person name="Wingfield M.J."/>
            <person name="Dreyer L.L."/>
            <person name="Roets F."/>
            <person name="Aylward J."/>
        </authorList>
    </citation>
    <scope>NUCLEOTIDE SEQUENCE [LARGE SCALE GENOMIC DNA]</scope>
    <source>
        <strain evidence="8">CMW44962</strain>
    </source>
</reference>
<feature type="transmembrane region" description="Helical" evidence="6">
    <location>
        <begin position="130"/>
        <end position="149"/>
    </location>
</feature>
<proteinExistence type="predicted"/>
<dbReference type="PROSITE" id="PS50850">
    <property type="entry name" value="MFS"/>
    <property type="match status" value="1"/>
</dbReference>
<name>A0A9W7VZR9_9PEZI</name>
<evidence type="ECO:0000256" key="4">
    <source>
        <dbReference type="ARBA" id="ARBA00023136"/>
    </source>
</evidence>
<feature type="transmembrane region" description="Helical" evidence="6">
    <location>
        <begin position="161"/>
        <end position="179"/>
    </location>
</feature>
<feature type="transmembrane region" description="Helical" evidence="6">
    <location>
        <begin position="439"/>
        <end position="459"/>
    </location>
</feature>
<feature type="transmembrane region" description="Helical" evidence="6">
    <location>
        <begin position="414"/>
        <end position="433"/>
    </location>
</feature>
<keyword evidence="3 6" id="KW-1133">Transmembrane helix</keyword>
<dbReference type="PANTHER" id="PTHR23502:SF60">
    <property type="entry name" value="MAJOR FACILITATOR SUPERFAMILY (MFS) PROFILE DOMAIN-CONTAINING PROTEIN-RELATED"/>
    <property type="match status" value="1"/>
</dbReference>
<comment type="subcellular location">
    <subcellularLocation>
        <location evidence="1">Membrane</location>
        <topology evidence="1">Multi-pass membrane protein</topology>
    </subcellularLocation>
</comment>
<dbReference type="EMBL" id="RIBY02002189">
    <property type="protein sequence ID" value="KAH9823618.1"/>
    <property type="molecule type" value="Genomic_DNA"/>
</dbReference>
<dbReference type="GO" id="GO:0016020">
    <property type="term" value="C:membrane"/>
    <property type="evidence" value="ECO:0007669"/>
    <property type="project" value="UniProtKB-SubCell"/>
</dbReference>
<keyword evidence="9" id="KW-1185">Reference proteome</keyword>
<protein>
    <submittedName>
        <fullName evidence="8">MFS multidrug transporter-like protein</fullName>
    </submittedName>
</protein>
<feature type="region of interest" description="Disordered" evidence="5">
    <location>
        <begin position="1"/>
        <end position="58"/>
    </location>
</feature>
<feature type="transmembrane region" description="Helical" evidence="6">
    <location>
        <begin position="505"/>
        <end position="526"/>
    </location>
</feature>
<accession>A0A9W7VZR9</accession>
<gene>
    <name evidence="8" type="ORF">Tdes44962_MAKER04578</name>
</gene>
<feature type="transmembrane region" description="Helical" evidence="6">
    <location>
        <begin position="367"/>
        <end position="388"/>
    </location>
</feature>
<evidence type="ECO:0000256" key="3">
    <source>
        <dbReference type="ARBA" id="ARBA00022989"/>
    </source>
</evidence>
<feature type="compositionally biased region" description="Polar residues" evidence="5">
    <location>
        <begin position="26"/>
        <end position="36"/>
    </location>
</feature>
<evidence type="ECO:0000259" key="7">
    <source>
        <dbReference type="PROSITE" id="PS50850"/>
    </source>
</evidence>
<evidence type="ECO:0000313" key="9">
    <source>
        <dbReference type="Proteomes" id="UP001138500"/>
    </source>
</evidence>
<feature type="transmembrane region" description="Helical" evidence="6">
    <location>
        <begin position="471"/>
        <end position="493"/>
    </location>
</feature>
<dbReference type="PANTHER" id="PTHR23502">
    <property type="entry name" value="MAJOR FACILITATOR SUPERFAMILY"/>
    <property type="match status" value="1"/>
</dbReference>